<evidence type="ECO:0000313" key="3">
    <source>
        <dbReference type="RefSeq" id="XP_036355182.1"/>
    </source>
</evidence>
<accession>A0A7E6EK15</accession>
<reference evidence="2 3" key="1">
    <citation type="submission" date="2025-08" db="UniProtKB">
        <authorList>
            <consortium name="RefSeq"/>
        </authorList>
    </citation>
    <scope>IDENTIFICATION</scope>
</reference>
<organism evidence="1 2">
    <name type="scientific">Octopus sinensis</name>
    <name type="common">East Asian common octopus</name>
    <dbReference type="NCBI Taxonomy" id="2607531"/>
    <lineage>
        <taxon>Eukaryota</taxon>
        <taxon>Metazoa</taxon>
        <taxon>Spiralia</taxon>
        <taxon>Lophotrochozoa</taxon>
        <taxon>Mollusca</taxon>
        <taxon>Cephalopoda</taxon>
        <taxon>Coleoidea</taxon>
        <taxon>Octopodiformes</taxon>
        <taxon>Octopoda</taxon>
        <taxon>Incirrata</taxon>
        <taxon>Octopodidae</taxon>
        <taxon>Octopus</taxon>
    </lineage>
</organism>
<keyword evidence="1" id="KW-1185">Reference proteome</keyword>
<dbReference type="Proteomes" id="UP000515154">
    <property type="component" value="Unplaced"/>
</dbReference>
<proteinExistence type="predicted"/>
<protein>
    <submittedName>
        <fullName evidence="2">Uncharacterized protein LOC118761417</fullName>
    </submittedName>
    <submittedName>
        <fullName evidence="3">Uncharacterized protein LOC118761419</fullName>
    </submittedName>
</protein>
<dbReference type="KEGG" id="osn:118761417"/>
<dbReference type="RefSeq" id="XP_036355182.1">
    <property type="nucleotide sequence ID" value="XM_036499289.1"/>
</dbReference>
<evidence type="ECO:0000313" key="2">
    <source>
        <dbReference type="RefSeq" id="XP_036355177.1"/>
    </source>
</evidence>
<name>A0A7E6EK15_9MOLL</name>
<dbReference type="KEGG" id="osn:118761419"/>
<evidence type="ECO:0000313" key="1">
    <source>
        <dbReference type="Proteomes" id="UP000515154"/>
    </source>
</evidence>
<dbReference type="AlphaFoldDB" id="A0A7E6EK15"/>
<dbReference type="RefSeq" id="XP_036355177.1">
    <property type="nucleotide sequence ID" value="XM_036499284.1"/>
</dbReference>
<sequence>MALSALVNLSNICLYGTQTLNFEEESMYSVVLWAVMSYVVLVERIADEVDRSEDCRGRRNSHGACMGRKFKERQQRARTCSFLDSDCSSRLGQQFAIVTSTETLRLHSSSRQEYHNI</sequence>
<gene>
    <name evidence="2" type="primary">LOC118761417</name>
    <name evidence="3" type="synonym">LOC118761419</name>
</gene>